<dbReference type="PANTHER" id="PTHR43173:SF22">
    <property type="entry name" value="OS07G0227800 PROTEIN"/>
    <property type="match status" value="1"/>
</dbReference>
<dbReference type="GO" id="GO:0005886">
    <property type="term" value="C:plasma membrane"/>
    <property type="evidence" value="ECO:0007669"/>
    <property type="project" value="TreeGrafter"/>
</dbReference>
<dbReference type="InterPro" id="IPR011009">
    <property type="entry name" value="Kinase-like_dom_sf"/>
</dbReference>
<dbReference type="AlphaFoldDB" id="A0A7S0X116"/>
<accession>A0A7S0X116</accession>
<evidence type="ECO:0000313" key="3">
    <source>
        <dbReference type="EMBL" id="CAD8696415.1"/>
    </source>
</evidence>
<reference evidence="3" key="1">
    <citation type="submission" date="2021-01" db="EMBL/GenBank/DDBJ databases">
        <authorList>
            <person name="Corre E."/>
            <person name="Pelletier E."/>
            <person name="Niang G."/>
            <person name="Scheremetjew M."/>
            <person name="Finn R."/>
            <person name="Kale V."/>
            <person name="Holt S."/>
            <person name="Cochrane G."/>
            <person name="Meng A."/>
            <person name="Brown T."/>
            <person name="Cohen L."/>
        </authorList>
    </citation>
    <scope>NUCLEOTIDE SEQUENCE</scope>
    <source>
        <strain evidence="3">SAG 11-49</strain>
    </source>
</reference>
<protein>
    <recommendedName>
        <fullName evidence="2">ABC1 atypical kinase-like domain-containing protein</fullName>
    </recommendedName>
</protein>
<dbReference type="InterPro" id="IPR051130">
    <property type="entry name" value="Mito_struct-func_regulator"/>
</dbReference>
<feature type="compositionally biased region" description="Polar residues" evidence="1">
    <location>
        <begin position="95"/>
        <end position="105"/>
    </location>
</feature>
<dbReference type="EMBL" id="HBFB01036703">
    <property type="protein sequence ID" value="CAD8696415.1"/>
    <property type="molecule type" value="Transcribed_RNA"/>
</dbReference>
<dbReference type="InterPro" id="IPR004147">
    <property type="entry name" value="ABC1_dom"/>
</dbReference>
<proteinExistence type="predicted"/>
<feature type="compositionally biased region" description="Polar residues" evidence="1">
    <location>
        <begin position="32"/>
        <end position="46"/>
    </location>
</feature>
<dbReference type="Pfam" id="PF03109">
    <property type="entry name" value="ABC1"/>
    <property type="match status" value="1"/>
</dbReference>
<gene>
    <name evidence="3" type="ORF">CLEI1391_LOCUS20602</name>
</gene>
<dbReference type="SUPFAM" id="SSF56112">
    <property type="entry name" value="Protein kinase-like (PK-like)"/>
    <property type="match status" value="1"/>
</dbReference>
<dbReference type="PANTHER" id="PTHR43173">
    <property type="entry name" value="ABC1 FAMILY PROTEIN"/>
    <property type="match status" value="1"/>
</dbReference>
<feature type="domain" description="ABC1 atypical kinase-like" evidence="2">
    <location>
        <begin position="201"/>
        <end position="447"/>
    </location>
</feature>
<organism evidence="3">
    <name type="scientific">Chlamydomonas leiostraca</name>
    <dbReference type="NCBI Taxonomy" id="1034604"/>
    <lineage>
        <taxon>Eukaryota</taxon>
        <taxon>Viridiplantae</taxon>
        <taxon>Chlorophyta</taxon>
        <taxon>core chlorophytes</taxon>
        <taxon>Chlorophyceae</taxon>
        <taxon>CS clade</taxon>
        <taxon>Chlamydomonadales</taxon>
        <taxon>Chlamydomonadaceae</taxon>
        <taxon>Chlamydomonas</taxon>
    </lineage>
</organism>
<feature type="compositionally biased region" description="Low complexity" evidence="1">
    <location>
        <begin position="47"/>
        <end position="62"/>
    </location>
</feature>
<name>A0A7S0X116_9CHLO</name>
<evidence type="ECO:0000256" key="1">
    <source>
        <dbReference type="SAM" id="MobiDB-lite"/>
    </source>
</evidence>
<evidence type="ECO:0000259" key="2">
    <source>
        <dbReference type="Pfam" id="PF03109"/>
    </source>
</evidence>
<sequence length="567" mass="62339">MIRMLLSNQLYRAGLGARAHRPVRELSVSVKAVNSGSPQRSYGTPQSSNSYGSSYGNANTNNRAGYGSANNSKSIADESQPGRTNYRNPDPTRPASAQTQPPQNVDMSKRMAELQDLLQETVKVVMSTGPKGVVRAMQAAEAGASVMRDFLLGGASDPPHVILRKLFERLGSTYIKLGQFIASSPSLFPDEYVLEFQKCLDKTEPVGWPPIKAIIERELGRPISDVFVSIDPNPLASASVAQVHAAVLKGSNKDVVIKVLKPGVEDVLTADMSAVYLLSRYLEFLQPDLNRLSLTAIIGDIRASMLDEVDFTKEAEHAAHFSAFLDERGFRNVATCPFVYKQFSSKRILVMERLQGVPLVDYSAIRSITTKEPEAVLVAALNTWFASVLGAQTFHADVHAGNLLVLGDGRVGFLDFGIVGRISPVTWRAVEALVASLATGDYETMARALATIGACDADVDYDKFARDLESFFIELEQVNTNLVVSRDRLGGAGFAASLEVDQTQLNRLFLNLVRIGESHGVRFPREFGLFLKQLLYFDRYTRILAPSLQMFNDDRINIKDLSRQYGM</sequence>
<feature type="region of interest" description="Disordered" evidence="1">
    <location>
        <begin position="31"/>
        <end position="105"/>
    </location>
</feature>
<dbReference type="GO" id="GO:0010287">
    <property type="term" value="C:plastoglobule"/>
    <property type="evidence" value="ECO:0007669"/>
    <property type="project" value="TreeGrafter"/>
</dbReference>
<dbReference type="CDD" id="cd05121">
    <property type="entry name" value="ABC1_ADCK3-like"/>
    <property type="match status" value="1"/>
</dbReference>